<dbReference type="FunFam" id="3.40.50.300:FF:001602">
    <property type="entry name" value="Cell division cycle protein-like protein"/>
    <property type="match status" value="1"/>
</dbReference>
<dbReference type="PANTHER" id="PTHR23077:SF27">
    <property type="entry name" value="ATPASE FAMILY GENE 2 PROTEIN HOMOLOG A"/>
    <property type="match status" value="1"/>
</dbReference>
<dbReference type="Gene3D" id="1.10.8.60">
    <property type="match status" value="2"/>
</dbReference>
<dbReference type="EMBL" id="OB796062">
    <property type="protein sequence ID" value="CAD7433009.1"/>
    <property type="molecule type" value="Genomic_DNA"/>
</dbReference>
<dbReference type="GO" id="GO:0005737">
    <property type="term" value="C:cytoplasm"/>
    <property type="evidence" value="ECO:0007669"/>
    <property type="project" value="TreeGrafter"/>
</dbReference>
<keyword evidence="3" id="KW-0067">ATP-binding</keyword>
<evidence type="ECO:0000259" key="4">
    <source>
        <dbReference type="SMART" id="SM00382"/>
    </source>
</evidence>
<proteinExistence type="predicted"/>
<dbReference type="InterPro" id="IPR027417">
    <property type="entry name" value="P-loop_NTPase"/>
</dbReference>
<dbReference type="InterPro" id="IPR003960">
    <property type="entry name" value="ATPase_AAA_CS"/>
</dbReference>
<dbReference type="PANTHER" id="PTHR23077">
    <property type="entry name" value="AAA-FAMILY ATPASE"/>
    <property type="match status" value="1"/>
</dbReference>
<dbReference type="Gene3D" id="3.40.50.300">
    <property type="entry name" value="P-loop containing nucleotide triphosphate hydrolases"/>
    <property type="match status" value="2"/>
</dbReference>
<dbReference type="PROSITE" id="PS00674">
    <property type="entry name" value="AAA"/>
    <property type="match status" value="2"/>
</dbReference>
<dbReference type="AlphaFoldDB" id="A0A7R9HS68"/>
<dbReference type="SUPFAM" id="SSF52540">
    <property type="entry name" value="P-loop containing nucleoside triphosphate hydrolases"/>
    <property type="match status" value="2"/>
</dbReference>
<evidence type="ECO:0000256" key="1">
    <source>
        <dbReference type="ARBA" id="ARBA00022737"/>
    </source>
</evidence>
<dbReference type="InterPro" id="IPR041569">
    <property type="entry name" value="AAA_lid_3"/>
</dbReference>
<keyword evidence="2" id="KW-0547">Nucleotide-binding</keyword>
<keyword evidence="1" id="KW-0677">Repeat</keyword>
<sequence length="840" mass="91851">MAPKTRKSLSPWYTCEVCNVVLTQKDLSLHQDKSCPPPVEDWSHGFIRDKVLHSSLELFTATDSLKYLPKSEYDHLVFLSISAMQLCAMAVGEPVVITVRNKSAVKAVWPTAERSLVSVQMTKEALDLEWGSCEGLVTVGCLTRPVWPAHEISVGVTSSVDVPANISSLLHRKYKGKLLCAGNCVCIPYYGRTLCFKVERMAALDATNRVNALSKHLSDISLTETVAERCSTTLLRNSGGVEAFGLESGLGDTIVSERSPFCKIVECTKWNVVNAGKVDDKESRSRLCDVGGLESVITQVKELMDLALGTRKDKASLQGLKLTRGVLLYGPSGAGKTLVASALAADSGAFTLRIDGPKIFSKFFGETEARLKQCFVEARSKSPCVILLDEVDSLCSRHGERGGTDQERRVVATLLTLMDSLHVHQTDVMVLATSSKPDSVDPALRRPGRLDREVEVGVPSPDSRLDILCKLLAGVPHNVTQEQLVNISRAAHGFVGADLASLVSRGAMRAVKRVTEVTITNEDLLWAFTQVKPSAMREVLVEVPNVRWSDIGGQHELKLKLRQAVEWPLNHPDSFTRLGITAPRGVLMYGPPGCSKTMIAKALATEIILWVGSKPSKFCMALGHQSNLGCSLVEQVSGLTTLFVQGPELFSKWVGESERAVREVFRRARQVAPSIVFFDELDAIGGERSSSQGGGSNVQERVLAQLLTELDGVEPLGNVTVVGATNRPDRIDKALLRPGRLDRVIYVPLPDTSTRHEIFTLQLKKTPVTNDVNIEELVQRTEGYSGAEVLAVCHEAALKALEEDLMIRQVSRSHFLTALTLVTPRTPASLLRLYQDYLNS</sequence>
<dbReference type="GO" id="GO:0005524">
    <property type="term" value="F:ATP binding"/>
    <property type="evidence" value="ECO:0007669"/>
    <property type="project" value="UniProtKB-KW"/>
</dbReference>
<name>A0A7R9HS68_9NEOP</name>
<dbReference type="InterPro" id="IPR003959">
    <property type="entry name" value="ATPase_AAA_core"/>
</dbReference>
<accession>A0A7R9HS68</accession>
<dbReference type="FunFam" id="1.10.8.60:FF:000069">
    <property type="entry name" value="spermatogenesis-associated protein 5 isoform X1"/>
    <property type="match status" value="1"/>
</dbReference>
<dbReference type="InterPro" id="IPR003593">
    <property type="entry name" value="AAA+_ATPase"/>
</dbReference>
<dbReference type="CDD" id="cd19511">
    <property type="entry name" value="RecA-like_CDC48_r2-like"/>
    <property type="match status" value="1"/>
</dbReference>
<protein>
    <recommendedName>
        <fullName evidence="4">AAA+ ATPase domain-containing protein</fullName>
    </recommendedName>
</protein>
<dbReference type="InterPro" id="IPR050168">
    <property type="entry name" value="AAA_ATPase_domain"/>
</dbReference>
<evidence type="ECO:0000256" key="3">
    <source>
        <dbReference type="ARBA" id="ARBA00022840"/>
    </source>
</evidence>
<evidence type="ECO:0000313" key="5">
    <source>
        <dbReference type="EMBL" id="CAD7433009.1"/>
    </source>
</evidence>
<evidence type="ECO:0000256" key="2">
    <source>
        <dbReference type="ARBA" id="ARBA00022741"/>
    </source>
</evidence>
<dbReference type="SMART" id="SM00382">
    <property type="entry name" value="AAA"/>
    <property type="match status" value="2"/>
</dbReference>
<dbReference type="GO" id="GO:0016887">
    <property type="term" value="F:ATP hydrolysis activity"/>
    <property type="evidence" value="ECO:0007669"/>
    <property type="project" value="InterPro"/>
</dbReference>
<dbReference type="Pfam" id="PF00004">
    <property type="entry name" value="AAA"/>
    <property type="match status" value="2"/>
</dbReference>
<feature type="domain" description="AAA+ ATPase" evidence="4">
    <location>
        <begin position="582"/>
        <end position="751"/>
    </location>
</feature>
<gene>
    <name evidence="5" type="ORF">TMSB3V08_LOCUS9700</name>
</gene>
<feature type="domain" description="AAA+ ATPase" evidence="4">
    <location>
        <begin position="322"/>
        <end position="460"/>
    </location>
</feature>
<organism evidence="5">
    <name type="scientific">Timema monikensis</name>
    <dbReference type="NCBI Taxonomy" id="170555"/>
    <lineage>
        <taxon>Eukaryota</taxon>
        <taxon>Metazoa</taxon>
        <taxon>Ecdysozoa</taxon>
        <taxon>Arthropoda</taxon>
        <taxon>Hexapoda</taxon>
        <taxon>Insecta</taxon>
        <taxon>Pterygota</taxon>
        <taxon>Neoptera</taxon>
        <taxon>Polyneoptera</taxon>
        <taxon>Phasmatodea</taxon>
        <taxon>Timematodea</taxon>
        <taxon>Timematoidea</taxon>
        <taxon>Timematidae</taxon>
        <taxon>Timema</taxon>
    </lineage>
</organism>
<dbReference type="Pfam" id="PF17862">
    <property type="entry name" value="AAA_lid_3"/>
    <property type="match status" value="2"/>
</dbReference>
<reference evidence="5" key="1">
    <citation type="submission" date="2020-11" db="EMBL/GenBank/DDBJ databases">
        <authorList>
            <person name="Tran Van P."/>
        </authorList>
    </citation>
    <scope>NUCLEOTIDE SEQUENCE</scope>
</reference>